<evidence type="ECO:0000259" key="3">
    <source>
        <dbReference type="Pfam" id="PF01408"/>
    </source>
</evidence>
<evidence type="ECO:0000313" key="5">
    <source>
        <dbReference type="EMBL" id="KKN84055.1"/>
    </source>
</evidence>
<dbReference type="InterPro" id="IPR000683">
    <property type="entry name" value="Gfo/Idh/MocA-like_OxRdtase_N"/>
</dbReference>
<comment type="caution">
    <text evidence="5">The sequence shown here is derived from an EMBL/GenBank/DDBJ whole genome shotgun (WGS) entry which is preliminary data.</text>
</comment>
<dbReference type="InterPro" id="IPR050984">
    <property type="entry name" value="Gfo/Idh/MocA_domain"/>
</dbReference>
<dbReference type="InterPro" id="IPR036291">
    <property type="entry name" value="NAD(P)-bd_dom_sf"/>
</dbReference>
<dbReference type="AlphaFoldDB" id="A0A0F9TSM8"/>
<evidence type="ECO:0000259" key="4">
    <source>
        <dbReference type="Pfam" id="PF22725"/>
    </source>
</evidence>
<dbReference type="GO" id="GO:0000166">
    <property type="term" value="F:nucleotide binding"/>
    <property type="evidence" value="ECO:0007669"/>
    <property type="project" value="InterPro"/>
</dbReference>
<evidence type="ECO:0000256" key="2">
    <source>
        <dbReference type="ARBA" id="ARBA00023002"/>
    </source>
</evidence>
<feature type="domain" description="Gfo/Idh/MocA-like oxidoreductase N-terminal" evidence="3">
    <location>
        <begin position="5"/>
        <end position="116"/>
    </location>
</feature>
<keyword evidence="2" id="KW-0560">Oxidoreductase</keyword>
<dbReference type="Pfam" id="PF01408">
    <property type="entry name" value="GFO_IDH_MocA"/>
    <property type="match status" value="1"/>
</dbReference>
<proteinExistence type="inferred from homology"/>
<dbReference type="PANTHER" id="PTHR22604">
    <property type="entry name" value="OXIDOREDUCTASES"/>
    <property type="match status" value="1"/>
</dbReference>
<name>A0A0F9TSM8_9ZZZZ</name>
<protein>
    <recommendedName>
        <fullName evidence="6">Gfo/Idh/MocA-like oxidoreductase N-terminal domain-containing protein</fullName>
    </recommendedName>
</protein>
<reference evidence="5" key="1">
    <citation type="journal article" date="2015" name="Nature">
        <title>Complex archaea that bridge the gap between prokaryotes and eukaryotes.</title>
        <authorList>
            <person name="Spang A."/>
            <person name="Saw J.H."/>
            <person name="Jorgensen S.L."/>
            <person name="Zaremba-Niedzwiedzka K."/>
            <person name="Martijn J."/>
            <person name="Lind A.E."/>
            <person name="van Eijk R."/>
            <person name="Schleper C."/>
            <person name="Guy L."/>
            <person name="Ettema T.J."/>
        </authorList>
    </citation>
    <scope>NUCLEOTIDE SEQUENCE</scope>
</reference>
<dbReference type="InterPro" id="IPR055170">
    <property type="entry name" value="GFO_IDH_MocA-like_dom"/>
</dbReference>
<gene>
    <name evidence="5" type="ORF">LCGC14_0292620</name>
</gene>
<sequence length="329" mass="36994">MRKIKWGIISTASIAIEQVVPAMLKGEFSEVVAIASRGIAKAEKAAKEFNIPKFFGSYEDLLNEDEIEAVYIPLPNHLHVEWAIMAINAGKHVLIEKPMAMNSQQAIELLKESEKYPDLKIMEAFMYKFHPQWIKAKELIDTGEIGTLKTIQSSFSFFDDDADSITNNKEFGGGSLMDIGCYSISVSRLLFGEEPKSVMSSIEYHPEYEVDILATGILEFENGSSSFFCATQLDYTQQAQIFGTKGSIRFELPFNPPNDRPSKIWLTKDEVVTEIEFELCNQYTLQADAFSLAIIENKATPVNLSDAINNIIVIEKLHESQKTGRRVNI</sequence>
<dbReference type="GO" id="GO:0016491">
    <property type="term" value="F:oxidoreductase activity"/>
    <property type="evidence" value="ECO:0007669"/>
    <property type="project" value="UniProtKB-KW"/>
</dbReference>
<organism evidence="5">
    <name type="scientific">marine sediment metagenome</name>
    <dbReference type="NCBI Taxonomy" id="412755"/>
    <lineage>
        <taxon>unclassified sequences</taxon>
        <taxon>metagenomes</taxon>
        <taxon>ecological metagenomes</taxon>
    </lineage>
</organism>
<evidence type="ECO:0000256" key="1">
    <source>
        <dbReference type="ARBA" id="ARBA00010928"/>
    </source>
</evidence>
<comment type="similarity">
    <text evidence="1">Belongs to the Gfo/Idh/MocA family.</text>
</comment>
<dbReference type="Gene3D" id="3.40.50.720">
    <property type="entry name" value="NAD(P)-binding Rossmann-like Domain"/>
    <property type="match status" value="1"/>
</dbReference>
<dbReference type="SUPFAM" id="SSF51735">
    <property type="entry name" value="NAD(P)-binding Rossmann-fold domains"/>
    <property type="match status" value="1"/>
</dbReference>
<dbReference type="Gene3D" id="3.30.360.10">
    <property type="entry name" value="Dihydrodipicolinate Reductase, domain 2"/>
    <property type="match status" value="1"/>
</dbReference>
<dbReference type="SUPFAM" id="SSF55347">
    <property type="entry name" value="Glyceraldehyde-3-phosphate dehydrogenase-like, C-terminal domain"/>
    <property type="match status" value="1"/>
</dbReference>
<accession>A0A0F9TSM8</accession>
<dbReference type="PANTHER" id="PTHR22604:SF105">
    <property type="entry name" value="TRANS-1,2-DIHYDROBENZENE-1,2-DIOL DEHYDROGENASE"/>
    <property type="match status" value="1"/>
</dbReference>
<evidence type="ECO:0008006" key="6">
    <source>
        <dbReference type="Google" id="ProtNLM"/>
    </source>
</evidence>
<dbReference type="EMBL" id="LAZR01000176">
    <property type="protein sequence ID" value="KKN84055.1"/>
    <property type="molecule type" value="Genomic_DNA"/>
</dbReference>
<feature type="domain" description="GFO/IDH/MocA-like oxidoreductase" evidence="4">
    <location>
        <begin position="134"/>
        <end position="249"/>
    </location>
</feature>
<dbReference type="Pfam" id="PF22725">
    <property type="entry name" value="GFO_IDH_MocA_C3"/>
    <property type="match status" value="1"/>
</dbReference>